<reference evidence="1" key="1">
    <citation type="journal article" date="2021" name="Nat. Commun.">
        <title>Genomic analyses provide insights into spinach domestication and the genetic basis of agronomic traits.</title>
        <authorList>
            <person name="Cai X."/>
            <person name="Sun X."/>
            <person name="Xu C."/>
            <person name="Sun H."/>
            <person name="Wang X."/>
            <person name="Ge C."/>
            <person name="Zhang Z."/>
            <person name="Wang Q."/>
            <person name="Fei Z."/>
            <person name="Jiao C."/>
            <person name="Wang Q."/>
        </authorList>
    </citation>
    <scope>NUCLEOTIDE SEQUENCE [LARGE SCALE GENOMIC DNA]</scope>
    <source>
        <strain evidence="1">cv. Varoflay</strain>
    </source>
</reference>
<dbReference type="GeneID" id="110784908"/>
<proteinExistence type="predicted"/>
<accession>A0ABM3RDG5</accession>
<keyword evidence="1" id="KW-1185">Reference proteome</keyword>
<evidence type="ECO:0000313" key="2">
    <source>
        <dbReference type="RefSeq" id="XP_056693658.1"/>
    </source>
</evidence>
<sequence length="104" mass="11204">MMVVYCNDLAANRNHQELHMAVRAAPQGAVAVSSATAGGAGVAVAEAPKEEKKVEEKEESDDVRTTLSSFKLCLYSKLVMHCSKLVFLCSKLLCAQNYLVEAGK</sequence>
<evidence type="ECO:0000313" key="1">
    <source>
        <dbReference type="Proteomes" id="UP000813463"/>
    </source>
</evidence>
<name>A0ABM3RDG5_SPIOL</name>
<dbReference type="RefSeq" id="XP_056693658.1">
    <property type="nucleotide sequence ID" value="XM_056837680.1"/>
</dbReference>
<protein>
    <submittedName>
        <fullName evidence="2">Uncharacterized protein isoform X1</fullName>
    </submittedName>
</protein>
<reference evidence="2" key="2">
    <citation type="submission" date="2025-08" db="UniProtKB">
        <authorList>
            <consortium name="RefSeq"/>
        </authorList>
    </citation>
    <scope>IDENTIFICATION</scope>
    <source>
        <tissue evidence="2">Leaf</tissue>
    </source>
</reference>
<dbReference type="Proteomes" id="UP000813463">
    <property type="component" value="Chromosome 2"/>
</dbReference>
<gene>
    <name evidence="2" type="primary">LOC110784908</name>
</gene>
<organism evidence="1 2">
    <name type="scientific">Spinacia oleracea</name>
    <name type="common">Spinach</name>
    <dbReference type="NCBI Taxonomy" id="3562"/>
    <lineage>
        <taxon>Eukaryota</taxon>
        <taxon>Viridiplantae</taxon>
        <taxon>Streptophyta</taxon>
        <taxon>Embryophyta</taxon>
        <taxon>Tracheophyta</taxon>
        <taxon>Spermatophyta</taxon>
        <taxon>Magnoliopsida</taxon>
        <taxon>eudicotyledons</taxon>
        <taxon>Gunneridae</taxon>
        <taxon>Pentapetalae</taxon>
        <taxon>Caryophyllales</taxon>
        <taxon>Chenopodiaceae</taxon>
        <taxon>Chenopodioideae</taxon>
        <taxon>Anserineae</taxon>
        <taxon>Spinacia</taxon>
    </lineage>
</organism>